<keyword evidence="2" id="KW-1185">Reference proteome</keyword>
<keyword evidence="1" id="KW-0808">Transferase</keyword>
<dbReference type="CDD" id="cd02440">
    <property type="entry name" value="AdoMet_MTases"/>
    <property type="match status" value="1"/>
</dbReference>
<keyword evidence="1" id="KW-0489">Methyltransferase</keyword>
<proteinExistence type="predicted"/>
<dbReference type="SUPFAM" id="SSF53335">
    <property type="entry name" value="S-adenosyl-L-methionine-dependent methyltransferases"/>
    <property type="match status" value="1"/>
</dbReference>
<dbReference type="InterPro" id="IPR029063">
    <property type="entry name" value="SAM-dependent_MTases_sf"/>
</dbReference>
<dbReference type="KEGG" id="vg:24723098"/>
<dbReference type="GeneID" id="24723098"/>
<dbReference type="Pfam" id="PF13489">
    <property type="entry name" value="Methyltransf_23"/>
    <property type="match status" value="1"/>
</dbReference>
<protein>
    <submittedName>
        <fullName evidence="1">Putative methyltransferase</fullName>
    </submittedName>
</protein>
<dbReference type="RefSeq" id="YP_009149157.1">
    <property type="nucleotide sequence ID" value="NC_027352.1"/>
</dbReference>
<evidence type="ECO:0000313" key="1">
    <source>
        <dbReference type="EMBL" id="AID17831.1"/>
    </source>
</evidence>
<name>A0A0E3DF45_9CAUD</name>
<dbReference type="GO" id="GO:0032259">
    <property type="term" value="P:methylation"/>
    <property type="evidence" value="ECO:0007669"/>
    <property type="project" value="UniProtKB-KW"/>
</dbReference>
<organism evidence="1 2">
    <name type="scientific">Bacillus phage JBP901</name>
    <dbReference type="NCBI Taxonomy" id="1498212"/>
    <lineage>
        <taxon>Viruses</taxon>
        <taxon>Duplodnaviria</taxon>
        <taxon>Heunggongvirae</taxon>
        <taxon>Uroviricota</taxon>
        <taxon>Caudoviricetes</taxon>
        <taxon>Herelleviridae</taxon>
        <taxon>Bastillevirinae</taxon>
        <taxon>Caeruleovirus</taxon>
        <taxon>Caeruleovirus JBP901</taxon>
    </lineage>
</organism>
<reference evidence="1 2" key="1">
    <citation type="journal article" date="2015" name="Arch. Virol.">
        <title>Complete genome sequence and phylogenetic position of the Bacillus cereus group phage JBP901.</title>
        <authorList>
            <person name="Asare P.T."/>
            <person name="Ryu S."/>
            <person name="Kim K.P."/>
        </authorList>
    </citation>
    <scope>NUCLEOTIDE SEQUENCE [LARGE SCALE GENOMIC DNA]</scope>
</reference>
<dbReference type="Proteomes" id="UP000033000">
    <property type="component" value="Segment"/>
</dbReference>
<dbReference type="GO" id="GO:0008168">
    <property type="term" value="F:methyltransferase activity"/>
    <property type="evidence" value="ECO:0007669"/>
    <property type="project" value="UniProtKB-KW"/>
</dbReference>
<dbReference type="OrthoDB" id="10027at10239"/>
<gene>
    <name evidence="1" type="ORF">JBP901_gp119</name>
</gene>
<dbReference type="EMBL" id="KJ676859">
    <property type="protein sequence ID" value="AID17831.1"/>
    <property type="molecule type" value="Genomic_DNA"/>
</dbReference>
<evidence type="ECO:0000313" key="2">
    <source>
        <dbReference type="Proteomes" id="UP000033000"/>
    </source>
</evidence>
<dbReference type="Gene3D" id="3.40.50.150">
    <property type="entry name" value="Vaccinia Virus protein VP39"/>
    <property type="match status" value="1"/>
</dbReference>
<sequence length="168" mass="19893">MKLDYGSGRQPKQGFKSSDFIGTPCYDYYIKDYKVLDLADNTCDVIHCRNVIHHIPKKDLPILFAEFKRLLKPGGKLIISEPREEFHKQNLILDLIWYRWVNYDTNIMIPYEYVNYKEFLTDFTLLSTADEYNNEILTYEVNKPVRKITRRTGVIVWSSNLKRSLITS</sequence>
<accession>A0A0E3DF45</accession>